<keyword evidence="4" id="KW-1185">Reference proteome</keyword>
<gene>
    <name evidence="3" type="ORF">ACFSXZ_01475</name>
</gene>
<evidence type="ECO:0000256" key="1">
    <source>
        <dbReference type="SAM" id="MobiDB-lite"/>
    </source>
</evidence>
<evidence type="ECO:0000313" key="4">
    <source>
        <dbReference type="Proteomes" id="UP001597417"/>
    </source>
</evidence>
<feature type="signal peptide" evidence="2">
    <location>
        <begin position="1"/>
        <end position="19"/>
    </location>
</feature>
<feature type="region of interest" description="Disordered" evidence="1">
    <location>
        <begin position="144"/>
        <end position="168"/>
    </location>
</feature>
<dbReference type="RefSeq" id="WP_378260382.1">
    <property type="nucleotide sequence ID" value="NZ_JBHUKR010000003.1"/>
</dbReference>
<feature type="chain" id="PRO_5046912695" description="Neocarzinostatin family protein" evidence="2">
    <location>
        <begin position="20"/>
        <end position="168"/>
    </location>
</feature>
<sequence>MAVVGVAVAFGFWTASAHATPAAQSDQQPSLVEDFTYPGAKAIAAQYGVTLISGDGHIVFADCTTPVENNIGVLQVRTTDTIGSNGTGLLCFKVLGVPGHLDLMVPAVFEIRGDGRAAGAGHKVTAELTTDSGEHTTVAVNPSGSTAVGVGAGPDNKPTTLLTLDATP</sequence>
<dbReference type="EMBL" id="JBHUKR010000003">
    <property type="protein sequence ID" value="MFD2414988.1"/>
    <property type="molecule type" value="Genomic_DNA"/>
</dbReference>
<dbReference type="Proteomes" id="UP001597417">
    <property type="component" value="Unassembled WGS sequence"/>
</dbReference>
<evidence type="ECO:0008006" key="5">
    <source>
        <dbReference type="Google" id="ProtNLM"/>
    </source>
</evidence>
<proteinExistence type="predicted"/>
<evidence type="ECO:0000313" key="3">
    <source>
        <dbReference type="EMBL" id="MFD2414988.1"/>
    </source>
</evidence>
<protein>
    <recommendedName>
        <fullName evidence="5">Neocarzinostatin family protein</fullName>
    </recommendedName>
</protein>
<name>A0ABW5FJ16_9PSEU</name>
<evidence type="ECO:0000256" key="2">
    <source>
        <dbReference type="SAM" id="SignalP"/>
    </source>
</evidence>
<comment type="caution">
    <text evidence="3">The sequence shown here is derived from an EMBL/GenBank/DDBJ whole genome shotgun (WGS) entry which is preliminary data.</text>
</comment>
<organism evidence="3 4">
    <name type="scientific">Amycolatopsis pigmentata</name>
    <dbReference type="NCBI Taxonomy" id="450801"/>
    <lineage>
        <taxon>Bacteria</taxon>
        <taxon>Bacillati</taxon>
        <taxon>Actinomycetota</taxon>
        <taxon>Actinomycetes</taxon>
        <taxon>Pseudonocardiales</taxon>
        <taxon>Pseudonocardiaceae</taxon>
        <taxon>Amycolatopsis</taxon>
    </lineage>
</organism>
<reference evidence="4" key="1">
    <citation type="journal article" date="2019" name="Int. J. Syst. Evol. Microbiol.">
        <title>The Global Catalogue of Microorganisms (GCM) 10K type strain sequencing project: providing services to taxonomists for standard genome sequencing and annotation.</title>
        <authorList>
            <consortium name="The Broad Institute Genomics Platform"/>
            <consortium name="The Broad Institute Genome Sequencing Center for Infectious Disease"/>
            <person name="Wu L."/>
            <person name="Ma J."/>
        </authorList>
    </citation>
    <scope>NUCLEOTIDE SEQUENCE [LARGE SCALE GENOMIC DNA]</scope>
    <source>
        <strain evidence="4">CGMCC 4.7645</strain>
    </source>
</reference>
<keyword evidence="2" id="KW-0732">Signal</keyword>
<accession>A0ABW5FJ16</accession>